<organism evidence="9 10">
    <name type="scientific">Ziziphus jujuba</name>
    <name type="common">Chinese jujube</name>
    <name type="synonym">Ziziphus sativa</name>
    <dbReference type="NCBI Taxonomy" id="326968"/>
    <lineage>
        <taxon>Eukaryota</taxon>
        <taxon>Viridiplantae</taxon>
        <taxon>Streptophyta</taxon>
        <taxon>Embryophyta</taxon>
        <taxon>Tracheophyta</taxon>
        <taxon>Spermatophyta</taxon>
        <taxon>Magnoliopsida</taxon>
        <taxon>eudicotyledons</taxon>
        <taxon>Gunneridae</taxon>
        <taxon>Pentapetalae</taxon>
        <taxon>rosids</taxon>
        <taxon>fabids</taxon>
        <taxon>Rosales</taxon>
        <taxon>Rhamnaceae</taxon>
        <taxon>Paliureae</taxon>
        <taxon>Ziziphus</taxon>
    </lineage>
</organism>
<reference evidence="10" key="2">
    <citation type="submission" date="2025-08" db="UniProtKB">
        <authorList>
            <consortium name="RefSeq"/>
        </authorList>
    </citation>
    <scope>IDENTIFICATION</scope>
    <source>
        <tissue evidence="10">Seedling</tissue>
    </source>
</reference>
<evidence type="ECO:0000256" key="6">
    <source>
        <dbReference type="ARBA" id="ARBA00023136"/>
    </source>
</evidence>
<dbReference type="GO" id="GO:0005739">
    <property type="term" value="C:mitochondrion"/>
    <property type="evidence" value="ECO:0007669"/>
    <property type="project" value="TreeGrafter"/>
</dbReference>
<dbReference type="GO" id="GO:0006784">
    <property type="term" value="P:heme A biosynthetic process"/>
    <property type="evidence" value="ECO:0007669"/>
    <property type="project" value="TreeGrafter"/>
</dbReference>
<feature type="transmembrane region" description="Helical" evidence="8">
    <location>
        <begin position="192"/>
        <end position="209"/>
    </location>
</feature>
<keyword evidence="2" id="KW-0808">Transferase</keyword>
<dbReference type="PANTHER" id="PTHR43448:SF2">
    <property type="entry name" value="PROTOHEME IX FARNESYLTRANSFERASE, MITOCHONDRIAL"/>
    <property type="match status" value="1"/>
</dbReference>
<evidence type="ECO:0000256" key="5">
    <source>
        <dbReference type="ARBA" id="ARBA00023133"/>
    </source>
</evidence>
<dbReference type="InterPro" id="IPR000537">
    <property type="entry name" value="UbiA_prenyltransferase"/>
</dbReference>
<evidence type="ECO:0000256" key="2">
    <source>
        <dbReference type="ARBA" id="ARBA00022679"/>
    </source>
</evidence>
<feature type="transmembrane region" description="Helical" evidence="8">
    <location>
        <begin position="349"/>
        <end position="366"/>
    </location>
</feature>
<dbReference type="Proteomes" id="UP001652623">
    <property type="component" value="Chromosome 2"/>
</dbReference>
<dbReference type="RefSeq" id="XP_015883687.2">
    <property type="nucleotide sequence ID" value="XM_016028201.4"/>
</dbReference>
<dbReference type="AlphaFoldDB" id="A0A6P3ZRL8"/>
<sequence>MWRNSIGFSSKILVSHNSYLSSSAANGVVRPLLLSHSYSHPCSSSTSSSSESIKLGFPRSDGIQGVSATVVDLSSKAREAVDFASHYGRCYWELSKARLSMLVVATSGTGFVLGSGSAVDMAGLCWTCAGTMMVAASANSLNQVFEKENDAKMKRTMQRPLPSGRLTISHAVTWASTVGLAGTALLASKANVLAAGLAASNLVLYAFVYTPLKQIHPVNTWVGAIVGAIPPLLGWAAASGQVSLNGMILPAALYFWQIPHFMALAYLCRNDYAAGGFRMFSLADASGQRTASVALRNCLYLIPLGFLAYDWGLTSSWFCLESTALTLAISATAFSFYRDRTIQKARKMFYASLLYLPVFMSGILFHRQSDEQTIAEDNLDSNLDLSSLQETETVKRKNKSKQARPPVAYASVAPFPFLPAPSYVAS</sequence>
<evidence type="ECO:0000256" key="7">
    <source>
        <dbReference type="ARBA" id="ARBA00030253"/>
    </source>
</evidence>
<evidence type="ECO:0000313" key="10">
    <source>
        <dbReference type="RefSeq" id="XP_015883687.2"/>
    </source>
</evidence>
<keyword evidence="3 8" id="KW-0812">Transmembrane</keyword>
<dbReference type="PANTHER" id="PTHR43448">
    <property type="entry name" value="PROTOHEME IX FARNESYLTRANSFERASE, MITOCHONDRIAL"/>
    <property type="match status" value="1"/>
</dbReference>
<evidence type="ECO:0000256" key="3">
    <source>
        <dbReference type="ARBA" id="ARBA00022692"/>
    </source>
</evidence>
<name>A0A6P3ZRL8_ZIZJJ</name>
<keyword evidence="4 8" id="KW-1133">Transmembrane helix</keyword>
<dbReference type="HAMAP" id="MF_00154">
    <property type="entry name" value="CyoE_CtaB"/>
    <property type="match status" value="1"/>
</dbReference>
<proteinExistence type="inferred from homology"/>
<dbReference type="InterPro" id="IPR044878">
    <property type="entry name" value="UbiA_sf"/>
</dbReference>
<evidence type="ECO:0000256" key="8">
    <source>
        <dbReference type="SAM" id="Phobius"/>
    </source>
</evidence>
<gene>
    <name evidence="10" type="primary">LOC107419449</name>
</gene>
<dbReference type="GeneID" id="107419449"/>
<feature type="transmembrane region" description="Helical" evidence="8">
    <location>
        <begin position="221"/>
        <end position="242"/>
    </location>
</feature>
<dbReference type="GO" id="GO:0008495">
    <property type="term" value="F:protoheme IX farnesyltransferase activity"/>
    <property type="evidence" value="ECO:0007669"/>
    <property type="project" value="InterPro"/>
</dbReference>
<dbReference type="Pfam" id="PF01040">
    <property type="entry name" value="UbiA"/>
    <property type="match status" value="1"/>
</dbReference>
<feature type="transmembrane region" description="Helical" evidence="8">
    <location>
        <begin position="124"/>
        <end position="145"/>
    </location>
</feature>
<dbReference type="InParanoid" id="A0A6P3ZRL8"/>
<dbReference type="NCBIfam" id="TIGR01473">
    <property type="entry name" value="cyoE_ctaB"/>
    <property type="match status" value="1"/>
</dbReference>
<dbReference type="KEGG" id="zju:107419449"/>
<dbReference type="Gene3D" id="1.10.357.140">
    <property type="entry name" value="UbiA prenyltransferase"/>
    <property type="match status" value="1"/>
</dbReference>
<evidence type="ECO:0000256" key="4">
    <source>
        <dbReference type="ARBA" id="ARBA00022989"/>
    </source>
</evidence>
<dbReference type="GO" id="GO:0016020">
    <property type="term" value="C:membrane"/>
    <property type="evidence" value="ECO:0007669"/>
    <property type="project" value="UniProtKB-SubCell"/>
</dbReference>
<keyword evidence="5" id="KW-0350">Heme biosynthesis</keyword>
<feature type="transmembrane region" description="Helical" evidence="8">
    <location>
        <begin position="315"/>
        <end position="337"/>
    </location>
</feature>
<dbReference type="CDD" id="cd13957">
    <property type="entry name" value="PT_UbiA_Cox10"/>
    <property type="match status" value="1"/>
</dbReference>
<evidence type="ECO:0000313" key="9">
    <source>
        <dbReference type="Proteomes" id="UP001652623"/>
    </source>
</evidence>
<feature type="transmembrane region" description="Helical" evidence="8">
    <location>
        <begin position="289"/>
        <end position="309"/>
    </location>
</feature>
<comment type="subcellular location">
    <subcellularLocation>
        <location evidence="1">Membrane</location>
        <topology evidence="1">Multi-pass membrane protein</topology>
    </subcellularLocation>
</comment>
<dbReference type="InterPro" id="IPR006369">
    <property type="entry name" value="Protohaem_IX_farnesylTrfase"/>
</dbReference>
<keyword evidence="6 8" id="KW-0472">Membrane</keyword>
<dbReference type="FunCoup" id="A0A6P3ZRL8">
    <property type="interactions" value="2774"/>
</dbReference>
<feature type="transmembrane region" description="Helical" evidence="8">
    <location>
        <begin position="166"/>
        <end position="186"/>
    </location>
</feature>
<evidence type="ECO:0000256" key="1">
    <source>
        <dbReference type="ARBA" id="ARBA00004141"/>
    </source>
</evidence>
<accession>A0A6P3ZRL8</accession>
<protein>
    <recommendedName>
        <fullName evidence="7">Heme O synthase</fullName>
    </recommendedName>
</protein>
<keyword evidence="9" id="KW-1185">Reference proteome</keyword>
<reference evidence="9" key="1">
    <citation type="submission" date="2025-05" db="UniProtKB">
        <authorList>
            <consortium name="RefSeq"/>
        </authorList>
    </citation>
    <scope>NUCLEOTIDE SEQUENCE [LARGE SCALE GENOMIC DNA]</scope>
</reference>
<feature type="transmembrane region" description="Helical" evidence="8">
    <location>
        <begin position="99"/>
        <end position="118"/>
    </location>
</feature>
<feature type="transmembrane region" description="Helical" evidence="8">
    <location>
        <begin position="248"/>
        <end position="268"/>
    </location>
</feature>